<dbReference type="OrthoDB" id="2739948at2759"/>
<proteinExistence type="predicted"/>
<feature type="region of interest" description="Disordered" evidence="1">
    <location>
        <begin position="739"/>
        <end position="774"/>
    </location>
</feature>
<sequence>MARSAVELSLDQFCQAFLPCREFASRMKPLTQMALRALQTADSLPEAKLSELFINTVNTANILSCATVSSLPSPEENRKHAVITDAAIVRHNSTSVVTTPSWTDQIVPVVFSPYFPGGDPFDLTVYAPYSETQKKRQRVFNRISTIVDVLFAAQQRVFVFVLLVIGRSFRLIRWDRAGAIVTSSVDYYTNPTALLDCLQRISALDDSTLGFDPSASRVLPGDVDFLRMDIAALEHSTDGDHSERDLDSEVSGDRMVFRYARTLFRSSLATDWPRHKLRVPCGSSWRYYLVGKPTFRADGAIGRGTRGYVALDCETRRFVWLKDAWRAAYMISCREGDVLEKLNEAGVENVPTLVCHGDIDDQVTVTVDWWAREQPSSAAPSTSSSQGSPTSSATLVESASSGSRKRKRGAAGEPGDERTRNLATCSDHPLREHQHYRIVVAEVAFSLRNAQNGRQLTSIVLDTVQAHCQAATNPKTLLLHRDISAGNILIYPSVRQGKDDTKNAIVWTGILCDWELAKLVDDQRAASNASRASQMGTYQFMSVNLLSNPSRPSVTIADELESFFHVLLYYSLRYLRSNCEPPASYITNYFNSYAGPGGLHSCGWKSLTFQVDNFLSLQFPHSPLLFDSPMDDLLEGILQCFRAHYKVIREDLRKAMPPPRRRTPPPPESPGKRMTFSVSDIVFFGEDANEVDEDDDLDKHRPADNIPSEGDRALARKIMDHKFMLEYMTQTLRDTCWPEDDRIPERQNRPSTAVKPTTAAATSRPQHGSHKKRRIAGPECTHATLPIRLHGSTRRLRSSVRTATVCARS</sequence>
<feature type="domain" description="Fungal-type protein kinase" evidence="2">
    <location>
        <begin position="132"/>
        <end position="569"/>
    </location>
</feature>
<evidence type="ECO:0000256" key="1">
    <source>
        <dbReference type="SAM" id="MobiDB-lite"/>
    </source>
</evidence>
<dbReference type="Gene3D" id="1.10.510.10">
    <property type="entry name" value="Transferase(Phosphotransferase) domain 1"/>
    <property type="match status" value="1"/>
</dbReference>
<feature type="compositionally biased region" description="Polar residues" evidence="1">
    <location>
        <begin position="749"/>
        <end position="766"/>
    </location>
</feature>
<dbReference type="EMBL" id="ML143439">
    <property type="protein sequence ID" value="TBU26891.1"/>
    <property type="molecule type" value="Genomic_DNA"/>
</dbReference>
<dbReference type="Pfam" id="PF17667">
    <property type="entry name" value="Pkinase_fungal"/>
    <property type="match status" value="1"/>
</dbReference>
<gene>
    <name evidence="3" type="ORF">BD311DRAFT_666524</name>
</gene>
<dbReference type="AlphaFoldDB" id="A0A4Q9MLC9"/>
<dbReference type="PROSITE" id="PS00109">
    <property type="entry name" value="PROTEIN_KINASE_TYR"/>
    <property type="match status" value="1"/>
</dbReference>
<accession>A0A4Q9MLC9</accession>
<feature type="compositionally biased region" description="Low complexity" evidence="1">
    <location>
        <begin position="375"/>
        <end position="402"/>
    </location>
</feature>
<feature type="compositionally biased region" description="Basic and acidic residues" evidence="1">
    <location>
        <begin position="739"/>
        <end position="748"/>
    </location>
</feature>
<dbReference type="PANTHER" id="PTHR38248:SF2">
    <property type="entry name" value="FUNK1 11"/>
    <property type="match status" value="1"/>
</dbReference>
<dbReference type="GO" id="GO:0004672">
    <property type="term" value="F:protein kinase activity"/>
    <property type="evidence" value="ECO:0007669"/>
    <property type="project" value="InterPro"/>
</dbReference>
<dbReference type="InterPro" id="IPR040976">
    <property type="entry name" value="Pkinase_fungal"/>
</dbReference>
<feature type="region of interest" description="Disordered" evidence="1">
    <location>
        <begin position="691"/>
        <end position="711"/>
    </location>
</feature>
<evidence type="ECO:0000313" key="3">
    <source>
        <dbReference type="EMBL" id="TBU26891.1"/>
    </source>
</evidence>
<name>A0A4Q9MLC9_9APHY</name>
<reference evidence="3" key="1">
    <citation type="submission" date="2019-01" db="EMBL/GenBank/DDBJ databases">
        <title>Draft genome sequences of three monokaryotic isolates of the white-rot basidiomycete fungus Dichomitus squalens.</title>
        <authorList>
            <consortium name="DOE Joint Genome Institute"/>
            <person name="Lopez S.C."/>
            <person name="Andreopoulos B."/>
            <person name="Pangilinan J."/>
            <person name="Lipzen A."/>
            <person name="Riley R."/>
            <person name="Ahrendt S."/>
            <person name="Ng V."/>
            <person name="Barry K."/>
            <person name="Daum C."/>
            <person name="Grigoriev I.V."/>
            <person name="Hilden K.S."/>
            <person name="Makela M.R."/>
            <person name="de Vries R.P."/>
        </authorList>
    </citation>
    <scope>NUCLEOTIDE SEQUENCE [LARGE SCALE GENOMIC DNA]</scope>
    <source>
        <strain evidence="3">OM18370.1</strain>
    </source>
</reference>
<dbReference type="Proteomes" id="UP000292957">
    <property type="component" value="Unassembled WGS sequence"/>
</dbReference>
<organism evidence="3">
    <name type="scientific">Dichomitus squalens</name>
    <dbReference type="NCBI Taxonomy" id="114155"/>
    <lineage>
        <taxon>Eukaryota</taxon>
        <taxon>Fungi</taxon>
        <taxon>Dikarya</taxon>
        <taxon>Basidiomycota</taxon>
        <taxon>Agaricomycotina</taxon>
        <taxon>Agaricomycetes</taxon>
        <taxon>Polyporales</taxon>
        <taxon>Polyporaceae</taxon>
        <taxon>Dichomitus</taxon>
    </lineage>
</organism>
<feature type="compositionally biased region" description="Basic and acidic residues" evidence="1">
    <location>
        <begin position="697"/>
        <end position="711"/>
    </location>
</feature>
<feature type="region of interest" description="Disordered" evidence="1">
    <location>
        <begin position="653"/>
        <end position="674"/>
    </location>
</feature>
<evidence type="ECO:0000259" key="2">
    <source>
        <dbReference type="Pfam" id="PF17667"/>
    </source>
</evidence>
<feature type="region of interest" description="Disordered" evidence="1">
    <location>
        <begin position="374"/>
        <end position="426"/>
    </location>
</feature>
<dbReference type="InterPro" id="IPR008266">
    <property type="entry name" value="Tyr_kinase_AS"/>
</dbReference>
<dbReference type="PANTHER" id="PTHR38248">
    <property type="entry name" value="FUNK1 6"/>
    <property type="match status" value="1"/>
</dbReference>
<protein>
    <recommendedName>
        <fullName evidence="2">Fungal-type protein kinase domain-containing protein</fullName>
    </recommendedName>
</protein>
<dbReference type="SUPFAM" id="SSF56112">
    <property type="entry name" value="Protein kinase-like (PK-like)"/>
    <property type="match status" value="1"/>
</dbReference>
<dbReference type="InterPro" id="IPR011009">
    <property type="entry name" value="Kinase-like_dom_sf"/>
</dbReference>